<dbReference type="SUPFAM" id="SSF51306">
    <property type="entry name" value="LexA/Signal peptidase"/>
    <property type="match status" value="1"/>
</dbReference>
<comment type="caution">
    <text evidence="2">The sequence shown here is derived from an EMBL/GenBank/DDBJ whole genome shotgun (WGS) entry which is preliminary data.</text>
</comment>
<dbReference type="Gene3D" id="2.10.109.10">
    <property type="entry name" value="Umud Fragment, subunit A"/>
    <property type="match status" value="1"/>
</dbReference>
<protein>
    <submittedName>
        <fullName evidence="2">Conjugative transfer signal peptidase TraF</fullName>
    </submittedName>
</protein>
<feature type="domain" description="Peptidase S26" evidence="1">
    <location>
        <begin position="8"/>
        <end position="166"/>
    </location>
</feature>
<dbReference type="GO" id="GO:0004252">
    <property type="term" value="F:serine-type endopeptidase activity"/>
    <property type="evidence" value="ECO:0007669"/>
    <property type="project" value="InterPro"/>
</dbReference>
<dbReference type="Proteomes" id="UP000521227">
    <property type="component" value="Unassembled WGS sequence"/>
</dbReference>
<organism evidence="2 3">
    <name type="scientific">Afipia massiliensis</name>
    <dbReference type="NCBI Taxonomy" id="211460"/>
    <lineage>
        <taxon>Bacteria</taxon>
        <taxon>Pseudomonadati</taxon>
        <taxon>Pseudomonadota</taxon>
        <taxon>Alphaproteobacteria</taxon>
        <taxon>Hyphomicrobiales</taxon>
        <taxon>Nitrobacteraceae</taxon>
        <taxon>Afipia</taxon>
    </lineage>
</organism>
<dbReference type="Pfam" id="PF10502">
    <property type="entry name" value="Peptidase_S26"/>
    <property type="match status" value="1"/>
</dbReference>
<dbReference type="AlphaFoldDB" id="A0A840N063"/>
<evidence type="ECO:0000259" key="1">
    <source>
        <dbReference type="Pfam" id="PF10502"/>
    </source>
</evidence>
<dbReference type="GO" id="GO:0006465">
    <property type="term" value="P:signal peptide processing"/>
    <property type="evidence" value="ECO:0007669"/>
    <property type="project" value="InterPro"/>
</dbReference>
<name>A0A840N063_9BRAD</name>
<evidence type="ECO:0000313" key="2">
    <source>
        <dbReference type="EMBL" id="MBB5051867.1"/>
    </source>
</evidence>
<dbReference type="RefSeq" id="WP_184083913.1">
    <property type="nucleotide sequence ID" value="NZ_JACHIJ010000002.1"/>
</dbReference>
<gene>
    <name evidence="2" type="ORF">HNQ36_001821</name>
</gene>
<accession>A0A840N063</accession>
<dbReference type="InterPro" id="IPR019533">
    <property type="entry name" value="Peptidase_S26"/>
</dbReference>
<dbReference type="EMBL" id="JACHIJ010000002">
    <property type="protein sequence ID" value="MBB5051867.1"/>
    <property type="molecule type" value="Genomic_DNA"/>
</dbReference>
<dbReference type="InterPro" id="IPR036286">
    <property type="entry name" value="LexA/Signal_pep-like_sf"/>
</dbReference>
<sequence>MNPRWRAILIAAIGIGAIGASAPDRTPHYIWNLTPSIPRGLYRLDPDADVTVTTLVAVRLPEPLATALDLNGYLPLGVPLLKRVVALPGQEVCRANVTITVDAVALPSPSRLRDSRNRPLPSWQGCHRVGDDEIFLMNWDSDDSLDGRYFGVLPRSAIIARAVPVWTDEDGDGRFVWFAPTD</sequence>
<reference evidence="2 3" key="1">
    <citation type="submission" date="2020-08" db="EMBL/GenBank/DDBJ databases">
        <title>Genomic Encyclopedia of Type Strains, Phase IV (KMG-IV): sequencing the most valuable type-strain genomes for metagenomic binning, comparative biology and taxonomic classification.</title>
        <authorList>
            <person name="Goeker M."/>
        </authorList>
    </citation>
    <scope>NUCLEOTIDE SEQUENCE [LARGE SCALE GENOMIC DNA]</scope>
    <source>
        <strain evidence="2 3">DSM 17498</strain>
    </source>
</reference>
<proteinExistence type="predicted"/>
<evidence type="ECO:0000313" key="3">
    <source>
        <dbReference type="Proteomes" id="UP000521227"/>
    </source>
</evidence>